<dbReference type="InterPro" id="IPR051893">
    <property type="entry name" value="HCARs"/>
</dbReference>
<protein>
    <recommendedName>
        <fullName evidence="10">G-protein coupled receptors family 1 profile domain-containing protein</fullName>
    </recommendedName>
</protein>
<evidence type="ECO:0000256" key="4">
    <source>
        <dbReference type="ARBA" id="ARBA00023040"/>
    </source>
</evidence>
<dbReference type="PROSITE" id="PS00237">
    <property type="entry name" value="G_PROTEIN_RECEP_F1_1"/>
    <property type="match status" value="1"/>
</dbReference>
<dbReference type="InterPro" id="IPR017452">
    <property type="entry name" value="GPCR_Rhodpsn_7TM"/>
</dbReference>
<dbReference type="Proteomes" id="UP000812440">
    <property type="component" value="Chromosome 1"/>
</dbReference>
<dbReference type="OrthoDB" id="10055255at2759"/>
<keyword evidence="3 9" id="KW-1133">Transmembrane helix</keyword>
<evidence type="ECO:0000256" key="2">
    <source>
        <dbReference type="ARBA" id="ARBA00022692"/>
    </source>
</evidence>
<feature type="transmembrane region" description="Helical" evidence="9">
    <location>
        <begin position="265"/>
        <end position="286"/>
    </location>
</feature>
<keyword evidence="12" id="KW-1185">Reference proteome</keyword>
<evidence type="ECO:0000313" key="11">
    <source>
        <dbReference type="EMBL" id="KAG8456074.1"/>
    </source>
</evidence>
<dbReference type="AlphaFoldDB" id="A0A8T2KJF2"/>
<keyword evidence="5 9" id="KW-0472">Membrane</keyword>
<keyword evidence="4 8" id="KW-0297">G-protein coupled receptor</keyword>
<dbReference type="GO" id="GO:0004930">
    <property type="term" value="F:G protein-coupled receptor activity"/>
    <property type="evidence" value="ECO:0007669"/>
    <property type="project" value="UniProtKB-KW"/>
</dbReference>
<evidence type="ECO:0000313" key="12">
    <source>
        <dbReference type="Proteomes" id="UP000812440"/>
    </source>
</evidence>
<feature type="domain" description="G-protein coupled receptors family 1 profile" evidence="10">
    <location>
        <begin position="31"/>
        <end position="284"/>
    </location>
</feature>
<evidence type="ECO:0000256" key="6">
    <source>
        <dbReference type="ARBA" id="ARBA00023170"/>
    </source>
</evidence>
<evidence type="ECO:0000256" key="7">
    <source>
        <dbReference type="ARBA" id="ARBA00023224"/>
    </source>
</evidence>
<feature type="transmembrane region" description="Helical" evidence="9">
    <location>
        <begin position="131"/>
        <end position="151"/>
    </location>
</feature>
<dbReference type="PRINTS" id="PR00237">
    <property type="entry name" value="GPCRRHODOPSN"/>
</dbReference>
<keyword evidence="2 8" id="KW-0812">Transmembrane</keyword>
<dbReference type="SUPFAM" id="SSF81321">
    <property type="entry name" value="Family A G protein-coupled receptor-like"/>
    <property type="match status" value="1"/>
</dbReference>
<feature type="transmembrane region" description="Helical" evidence="9">
    <location>
        <begin position="90"/>
        <end position="110"/>
    </location>
</feature>
<dbReference type="InterPro" id="IPR000276">
    <property type="entry name" value="GPCR_Rhodpsn"/>
</dbReference>
<keyword evidence="7 8" id="KW-0807">Transducer</keyword>
<accession>A0A8T2KJF2</accession>
<evidence type="ECO:0000256" key="5">
    <source>
        <dbReference type="ARBA" id="ARBA00023136"/>
    </source>
</evidence>
<feature type="transmembrane region" description="Helical" evidence="9">
    <location>
        <begin position="51"/>
        <end position="70"/>
    </location>
</feature>
<keyword evidence="6 8" id="KW-0675">Receptor</keyword>
<comment type="subcellular location">
    <subcellularLocation>
        <location evidence="1">Membrane</location>
        <topology evidence="1">Multi-pass membrane protein</topology>
    </subcellularLocation>
</comment>
<comment type="similarity">
    <text evidence="8">Belongs to the G-protein coupled receptor 1 family.</text>
</comment>
<dbReference type="Gene3D" id="1.20.1070.10">
    <property type="entry name" value="Rhodopsin 7-helix transmembrane proteins"/>
    <property type="match status" value="1"/>
</dbReference>
<feature type="non-terminal residue" evidence="11">
    <location>
        <position position="305"/>
    </location>
</feature>
<dbReference type="PANTHER" id="PTHR46048:SF7">
    <property type="entry name" value="12-(S)-HYDROXY-5,8,10,14-EICOSATETRAENOIC ACID RECEPTOR"/>
    <property type="match status" value="1"/>
</dbReference>
<evidence type="ECO:0000256" key="9">
    <source>
        <dbReference type="SAM" id="Phobius"/>
    </source>
</evidence>
<dbReference type="GO" id="GO:0016020">
    <property type="term" value="C:membrane"/>
    <property type="evidence" value="ECO:0007669"/>
    <property type="project" value="UniProtKB-SubCell"/>
</dbReference>
<evidence type="ECO:0000259" key="10">
    <source>
        <dbReference type="PROSITE" id="PS50262"/>
    </source>
</evidence>
<dbReference type="PROSITE" id="PS50262">
    <property type="entry name" value="G_PROTEIN_RECEP_F1_2"/>
    <property type="match status" value="1"/>
</dbReference>
<name>A0A8T2KJF2_9PIPI</name>
<sequence>MNSSCCKFQESALDSALPPVLLIEFVLGLGCNTLALWMMLRQLKSWKPYSVYLFSLTIADFIVLFCVLFRADYYLRNQNWIHGDIPCRILLFALSASRAAGVIFLTIIAVDRYFKILFPFHRVNNITVKEAGIFCCLLWLGMLATYSYILIGPHTVTIQNVTHCESFQICPTDFSLSALQDGLYVLMCIVSLGIISYCTVCIVLHLKKNTIDKDGKVKRAVRFVLSITFVYSICYLPSTFVRLTIWMLKFQRFEECKMYKDCNLTFYITVCFTYFYSMLNPILYYLSSASPNQFNPVAMLQNFCR</sequence>
<proteinExistence type="inferred from homology"/>
<feature type="transmembrane region" description="Helical" evidence="9">
    <location>
        <begin position="224"/>
        <end position="245"/>
    </location>
</feature>
<reference evidence="11" key="1">
    <citation type="thesis" date="2020" institute="ProQuest LLC" country="789 East Eisenhower Parkway, Ann Arbor, MI, USA">
        <title>Comparative Genomics and Chromosome Evolution.</title>
        <authorList>
            <person name="Mudd A.B."/>
        </authorList>
    </citation>
    <scope>NUCLEOTIDE SEQUENCE</scope>
    <source>
        <strain evidence="11">Female2</strain>
        <tissue evidence="11">Blood</tissue>
    </source>
</reference>
<gene>
    <name evidence="11" type="ORF">GDO86_002029</name>
</gene>
<evidence type="ECO:0000256" key="1">
    <source>
        <dbReference type="ARBA" id="ARBA00004141"/>
    </source>
</evidence>
<feature type="transmembrane region" description="Helical" evidence="9">
    <location>
        <begin position="20"/>
        <end position="39"/>
    </location>
</feature>
<feature type="transmembrane region" description="Helical" evidence="9">
    <location>
        <begin position="183"/>
        <end position="204"/>
    </location>
</feature>
<dbReference type="PANTHER" id="PTHR46048">
    <property type="entry name" value="HYDROXYCARBOXYLIC ACID RECEPTOR 2"/>
    <property type="match status" value="1"/>
</dbReference>
<organism evidence="11 12">
    <name type="scientific">Hymenochirus boettgeri</name>
    <name type="common">Congo dwarf clawed frog</name>
    <dbReference type="NCBI Taxonomy" id="247094"/>
    <lineage>
        <taxon>Eukaryota</taxon>
        <taxon>Metazoa</taxon>
        <taxon>Chordata</taxon>
        <taxon>Craniata</taxon>
        <taxon>Vertebrata</taxon>
        <taxon>Euteleostomi</taxon>
        <taxon>Amphibia</taxon>
        <taxon>Batrachia</taxon>
        <taxon>Anura</taxon>
        <taxon>Pipoidea</taxon>
        <taxon>Pipidae</taxon>
        <taxon>Pipinae</taxon>
        <taxon>Hymenochirus</taxon>
    </lineage>
</organism>
<evidence type="ECO:0000256" key="3">
    <source>
        <dbReference type="ARBA" id="ARBA00022989"/>
    </source>
</evidence>
<evidence type="ECO:0000256" key="8">
    <source>
        <dbReference type="RuleBase" id="RU000688"/>
    </source>
</evidence>
<dbReference type="Pfam" id="PF00001">
    <property type="entry name" value="7tm_1"/>
    <property type="match status" value="1"/>
</dbReference>
<dbReference type="EMBL" id="JAACNH010000001">
    <property type="protein sequence ID" value="KAG8456074.1"/>
    <property type="molecule type" value="Genomic_DNA"/>
</dbReference>
<comment type="caution">
    <text evidence="11">The sequence shown here is derived from an EMBL/GenBank/DDBJ whole genome shotgun (WGS) entry which is preliminary data.</text>
</comment>